<dbReference type="EMBL" id="PDLY01000002">
    <property type="protein sequence ID" value="MBA5726980.1"/>
    <property type="molecule type" value="Genomic_DNA"/>
</dbReference>
<feature type="domain" description="ABC-2 type transporter transmembrane" evidence="11">
    <location>
        <begin position="25"/>
        <end position="233"/>
    </location>
</feature>
<gene>
    <name evidence="12" type="ORF">CPA56_03100</name>
</gene>
<keyword evidence="9 10" id="KW-0472">Membrane</keyword>
<keyword evidence="7 10" id="KW-1133">Transmembrane helix</keyword>
<dbReference type="PANTHER" id="PTHR30413">
    <property type="entry name" value="INNER MEMBRANE TRANSPORT PERMEASE"/>
    <property type="match status" value="1"/>
</dbReference>
<evidence type="ECO:0000256" key="3">
    <source>
        <dbReference type="ARBA" id="ARBA00022448"/>
    </source>
</evidence>
<protein>
    <submittedName>
        <fullName evidence="12">Capsule biosynthesis protein</fullName>
    </submittedName>
</protein>
<feature type="transmembrane region" description="Helical" evidence="10">
    <location>
        <begin position="42"/>
        <end position="65"/>
    </location>
</feature>
<feature type="transmembrane region" description="Helical" evidence="10">
    <location>
        <begin position="123"/>
        <end position="146"/>
    </location>
</feature>
<comment type="subcellular location">
    <subcellularLocation>
        <location evidence="1">Cell membrane</location>
        <topology evidence="1">Multi-pass membrane protein</topology>
    </subcellularLocation>
</comment>
<dbReference type="Proteomes" id="UP000765338">
    <property type="component" value="Unassembled WGS sequence"/>
</dbReference>
<comment type="caution">
    <text evidence="12">The sequence shown here is derived from an EMBL/GenBank/DDBJ whole genome shotgun (WGS) entry which is preliminary data.</text>
</comment>
<proteinExistence type="inferred from homology"/>
<keyword evidence="13" id="KW-1185">Reference proteome</keyword>
<accession>A0ABR5ZRN8</accession>
<keyword evidence="4" id="KW-1003">Cell membrane</keyword>
<keyword evidence="3" id="KW-0813">Transport</keyword>
<evidence type="ECO:0000259" key="11">
    <source>
        <dbReference type="Pfam" id="PF01061"/>
    </source>
</evidence>
<evidence type="ECO:0000313" key="13">
    <source>
        <dbReference type="Proteomes" id="UP000765338"/>
    </source>
</evidence>
<name>A0ABR5ZRN8_9PROT</name>
<evidence type="ECO:0000256" key="10">
    <source>
        <dbReference type="SAM" id="Phobius"/>
    </source>
</evidence>
<sequence length="271" mass="30430">MNRRSAARHQFPSLWQAFLAQGRVIFALIMREIHTRYGRENIGFLWVIGEPILFCAGVAIVWTAIRPSYEHGVQMTAMVVTGYVPLTMWRHTMGRAVKAYEVNSSLLFHQLVTPLDIILARTILEVVGTILAGAIVLGGAVGFGYMKAPADWGLVYGGMGFITFFCVGFSLVIAALTELSDLLEKAMGIISYLSIPWTGTFFMIDWMPAHYRWILEDTSPMANSIEMIRAGVFGLDVVPHYSIFFLFVSCMLLLIIGLYMTKRIRPYIKLS</sequence>
<feature type="transmembrane region" description="Helical" evidence="10">
    <location>
        <begin position="241"/>
        <end position="261"/>
    </location>
</feature>
<keyword evidence="8" id="KW-0625">Polysaccharide transport</keyword>
<dbReference type="Pfam" id="PF01061">
    <property type="entry name" value="ABC2_membrane"/>
    <property type="match status" value="1"/>
</dbReference>
<dbReference type="PANTHER" id="PTHR30413:SF10">
    <property type="entry name" value="CAPSULE POLYSACCHARIDE EXPORT INNER-MEMBRANE PROTEIN CTRC"/>
    <property type="match status" value="1"/>
</dbReference>
<dbReference type="InterPro" id="IPR000412">
    <property type="entry name" value="ABC_2_transport"/>
</dbReference>
<reference evidence="12 13" key="1">
    <citation type="submission" date="2017-10" db="EMBL/GenBank/DDBJ databases">
        <authorList>
            <person name="Jakob F."/>
        </authorList>
    </citation>
    <scope>NUCLEOTIDE SEQUENCE [LARGE SCALE GENOMIC DNA]</scope>
    <source>
        <strain evidence="12 13">TMW 2.1889</strain>
    </source>
</reference>
<evidence type="ECO:0000256" key="9">
    <source>
        <dbReference type="ARBA" id="ARBA00023136"/>
    </source>
</evidence>
<feature type="transmembrane region" description="Helical" evidence="10">
    <location>
        <begin position="152"/>
        <end position="177"/>
    </location>
</feature>
<evidence type="ECO:0000256" key="2">
    <source>
        <dbReference type="ARBA" id="ARBA00007783"/>
    </source>
</evidence>
<dbReference type="InterPro" id="IPR013525">
    <property type="entry name" value="ABC2_TM"/>
</dbReference>
<keyword evidence="6 10" id="KW-0812">Transmembrane</keyword>
<evidence type="ECO:0000256" key="4">
    <source>
        <dbReference type="ARBA" id="ARBA00022475"/>
    </source>
</evidence>
<organism evidence="12 13">
    <name type="scientific">Bombella mellum</name>
    <dbReference type="NCBI Taxonomy" id="2039288"/>
    <lineage>
        <taxon>Bacteria</taxon>
        <taxon>Pseudomonadati</taxon>
        <taxon>Pseudomonadota</taxon>
        <taxon>Alphaproteobacteria</taxon>
        <taxon>Acetobacterales</taxon>
        <taxon>Acetobacteraceae</taxon>
        <taxon>Bombella</taxon>
    </lineage>
</organism>
<evidence type="ECO:0000313" key="12">
    <source>
        <dbReference type="EMBL" id="MBA5726980.1"/>
    </source>
</evidence>
<evidence type="ECO:0000256" key="6">
    <source>
        <dbReference type="ARBA" id="ARBA00022692"/>
    </source>
</evidence>
<evidence type="ECO:0000256" key="1">
    <source>
        <dbReference type="ARBA" id="ARBA00004651"/>
    </source>
</evidence>
<evidence type="ECO:0000256" key="5">
    <source>
        <dbReference type="ARBA" id="ARBA00022597"/>
    </source>
</evidence>
<dbReference type="PRINTS" id="PR00164">
    <property type="entry name" value="ABC2TRNSPORT"/>
</dbReference>
<evidence type="ECO:0000256" key="8">
    <source>
        <dbReference type="ARBA" id="ARBA00023047"/>
    </source>
</evidence>
<keyword evidence="5" id="KW-0762">Sugar transport</keyword>
<comment type="similarity">
    <text evidence="2">Belongs to the ABC-2 integral membrane protein family.</text>
</comment>
<evidence type="ECO:0000256" key="7">
    <source>
        <dbReference type="ARBA" id="ARBA00022989"/>
    </source>
</evidence>